<evidence type="ECO:0000259" key="4">
    <source>
        <dbReference type="PROSITE" id="PS50056"/>
    </source>
</evidence>
<evidence type="ECO:0000313" key="6">
    <source>
        <dbReference type="Proteomes" id="UP001050975"/>
    </source>
</evidence>
<protein>
    <submittedName>
        <fullName evidence="5">Dual specificity protein phosphatase</fullName>
    </submittedName>
</protein>
<feature type="domain" description="Tyrosine specific protein phosphatases" evidence="4">
    <location>
        <begin position="92"/>
        <end position="160"/>
    </location>
</feature>
<dbReference type="InterPro" id="IPR016130">
    <property type="entry name" value="Tyr_Pase_AS"/>
</dbReference>
<dbReference type="AlphaFoldDB" id="A0AAV3XQS5"/>
<sequence length="169" mass="18648">MIGQVKRFLGIKDQSPSRPTQPTVSWVLPGKLAVGGLPQAGDAEQLLKGNVKVVLSLCAESEGSLPDDITENFQCLRLVLPDRYYTANLTAAQLAQAVDIVRKHVDNGLPIFVHCLAGVERSPTVCIAYLCRYHKLELWEALNWLKQVHPGSMPSASELRAIREYIDQA</sequence>
<dbReference type="Pfam" id="PF00782">
    <property type="entry name" value="DSPc"/>
    <property type="match status" value="1"/>
</dbReference>
<dbReference type="Proteomes" id="UP001050975">
    <property type="component" value="Unassembled WGS sequence"/>
</dbReference>
<dbReference type="InterPro" id="IPR000387">
    <property type="entry name" value="Tyr_Pase_dom"/>
</dbReference>
<name>A0AAV3XQS5_9CYAN</name>
<keyword evidence="6" id="KW-1185">Reference proteome</keyword>
<dbReference type="InterPro" id="IPR029021">
    <property type="entry name" value="Prot-tyrosine_phosphatase-like"/>
</dbReference>
<evidence type="ECO:0000313" key="5">
    <source>
        <dbReference type="EMBL" id="GET42640.1"/>
    </source>
</evidence>
<dbReference type="GO" id="GO:0004721">
    <property type="term" value="F:phosphoprotein phosphatase activity"/>
    <property type="evidence" value="ECO:0007669"/>
    <property type="project" value="UniProtKB-KW"/>
</dbReference>
<dbReference type="EMBL" id="BLAY01000173">
    <property type="protein sequence ID" value="GET42640.1"/>
    <property type="molecule type" value="Genomic_DNA"/>
</dbReference>
<dbReference type="CDD" id="cd14498">
    <property type="entry name" value="DSP"/>
    <property type="match status" value="1"/>
</dbReference>
<comment type="caution">
    <text evidence="5">The sequence shown here is derived from an EMBL/GenBank/DDBJ whole genome shotgun (WGS) entry which is preliminary data.</text>
</comment>
<dbReference type="PANTHER" id="PTHR46274">
    <property type="entry name" value="PHOSPHATIDYLINOSITOL PHOSPHATASE"/>
    <property type="match status" value="1"/>
</dbReference>
<proteinExistence type="predicted"/>
<evidence type="ECO:0000256" key="1">
    <source>
        <dbReference type="ARBA" id="ARBA00022801"/>
    </source>
</evidence>
<dbReference type="PROSITE" id="PS50054">
    <property type="entry name" value="TYR_PHOSPHATASE_DUAL"/>
    <property type="match status" value="1"/>
</dbReference>
<reference evidence="5" key="1">
    <citation type="submission" date="2019-10" db="EMBL/GenBank/DDBJ databases">
        <title>Draft genome sequece of Microseira wollei NIES-4236.</title>
        <authorList>
            <person name="Yamaguchi H."/>
            <person name="Suzuki S."/>
            <person name="Kawachi M."/>
        </authorList>
    </citation>
    <scope>NUCLEOTIDE SEQUENCE</scope>
    <source>
        <strain evidence="5">NIES-4236</strain>
    </source>
</reference>
<dbReference type="InterPro" id="IPR020422">
    <property type="entry name" value="TYR_PHOSPHATASE_DUAL_dom"/>
</dbReference>
<dbReference type="PANTHER" id="PTHR46274:SF6">
    <property type="entry name" value="TYR_PHOSPHATASE_2 DOMAIN-CONTAINING PROTEIN"/>
    <property type="match status" value="1"/>
</dbReference>
<accession>A0AAV3XQS5</accession>
<keyword evidence="1" id="KW-0378">Hydrolase</keyword>
<dbReference type="Gene3D" id="3.90.190.10">
    <property type="entry name" value="Protein tyrosine phosphatase superfamily"/>
    <property type="match status" value="1"/>
</dbReference>
<dbReference type="PROSITE" id="PS00383">
    <property type="entry name" value="TYR_PHOSPHATASE_1"/>
    <property type="match status" value="1"/>
</dbReference>
<feature type="domain" description="Tyrosine-protein phosphatase" evidence="3">
    <location>
        <begin position="21"/>
        <end position="169"/>
    </location>
</feature>
<organism evidence="5 6">
    <name type="scientific">Microseira wollei NIES-4236</name>
    <dbReference type="NCBI Taxonomy" id="2530354"/>
    <lineage>
        <taxon>Bacteria</taxon>
        <taxon>Bacillati</taxon>
        <taxon>Cyanobacteriota</taxon>
        <taxon>Cyanophyceae</taxon>
        <taxon>Oscillatoriophycideae</taxon>
        <taxon>Aerosakkonematales</taxon>
        <taxon>Aerosakkonemataceae</taxon>
        <taxon>Microseira</taxon>
    </lineage>
</organism>
<dbReference type="PROSITE" id="PS50056">
    <property type="entry name" value="TYR_PHOSPHATASE_2"/>
    <property type="match status" value="1"/>
</dbReference>
<gene>
    <name evidence="5" type="ORF">MiSe_74580</name>
</gene>
<evidence type="ECO:0000256" key="2">
    <source>
        <dbReference type="ARBA" id="ARBA00022912"/>
    </source>
</evidence>
<dbReference type="InterPro" id="IPR000340">
    <property type="entry name" value="Dual-sp_phosphatase_cat-dom"/>
</dbReference>
<dbReference type="SUPFAM" id="SSF52799">
    <property type="entry name" value="(Phosphotyrosine protein) phosphatases II"/>
    <property type="match status" value="1"/>
</dbReference>
<dbReference type="SMART" id="SM00195">
    <property type="entry name" value="DSPc"/>
    <property type="match status" value="1"/>
</dbReference>
<evidence type="ECO:0000259" key="3">
    <source>
        <dbReference type="PROSITE" id="PS50054"/>
    </source>
</evidence>
<keyword evidence="2" id="KW-0904">Protein phosphatase</keyword>